<keyword evidence="1" id="KW-0812">Transmembrane</keyword>
<evidence type="ECO:0000256" key="1">
    <source>
        <dbReference type="SAM" id="Phobius"/>
    </source>
</evidence>
<protein>
    <submittedName>
        <fullName evidence="4">RRM domain-containing protein</fullName>
    </submittedName>
</protein>
<feature type="transmembrane region" description="Helical" evidence="1">
    <location>
        <begin position="177"/>
        <end position="202"/>
    </location>
</feature>
<evidence type="ECO:0000313" key="4">
    <source>
        <dbReference type="WBParaSite" id="GPUH_0001943201-mRNA-1"/>
    </source>
</evidence>
<gene>
    <name evidence="2" type="ORF">GPUH_LOCUS19407</name>
</gene>
<dbReference type="WBParaSite" id="GPUH_0001943201-mRNA-1">
    <property type="protein sequence ID" value="GPUH_0001943201-mRNA-1"/>
    <property type="gene ID" value="GPUH_0001943201"/>
</dbReference>
<evidence type="ECO:0000313" key="3">
    <source>
        <dbReference type="Proteomes" id="UP000271098"/>
    </source>
</evidence>
<reference evidence="2 3" key="2">
    <citation type="submission" date="2018-11" db="EMBL/GenBank/DDBJ databases">
        <authorList>
            <consortium name="Pathogen Informatics"/>
        </authorList>
    </citation>
    <scope>NUCLEOTIDE SEQUENCE [LARGE SCALE GENOMIC DNA]</scope>
</reference>
<dbReference type="EMBL" id="UYRT01088462">
    <property type="protein sequence ID" value="VDN33784.1"/>
    <property type="molecule type" value="Genomic_DNA"/>
</dbReference>
<proteinExistence type="predicted"/>
<name>A0A183EEL6_9BILA</name>
<keyword evidence="3" id="KW-1185">Reference proteome</keyword>
<sequence length="232" mass="26324">MHAAIEAGIAVQDRVRVAAPDQGRAPAEIDGAEFVHRAQAFRTEVELVVEVAAPIVLHAVDDTAHMGEINRPSRVLKLQRIAKRRLTSLILKHVGQRSKEFASALPYLSSMQKQSQTDKYASHTALYGQPHYKIVMKMLPLDSQRDALMALTARQGFRVKDIRIIHKGNYSLHAPNILPYFSLFFLVLSAYSLFFSVLYLYFYVQFSSRNAFSAAHLYFVTDFSFCFHLKIC</sequence>
<reference evidence="4" key="1">
    <citation type="submission" date="2016-06" db="UniProtKB">
        <authorList>
            <consortium name="WormBaseParasite"/>
        </authorList>
    </citation>
    <scope>IDENTIFICATION</scope>
</reference>
<accession>A0A183EEL6</accession>
<organism evidence="4">
    <name type="scientific">Gongylonema pulchrum</name>
    <dbReference type="NCBI Taxonomy" id="637853"/>
    <lineage>
        <taxon>Eukaryota</taxon>
        <taxon>Metazoa</taxon>
        <taxon>Ecdysozoa</taxon>
        <taxon>Nematoda</taxon>
        <taxon>Chromadorea</taxon>
        <taxon>Rhabditida</taxon>
        <taxon>Spirurina</taxon>
        <taxon>Spiruromorpha</taxon>
        <taxon>Spiruroidea</taxon>
        <taxon>Gongylonematidae</taxon>
        <taxon>Gongylonema</taxon>
    </lineage>
</organism>
<keyword evidence="1" id="KW-1133">Transmembrane helix</keyword>
<keyword evidence="1" id="KW-0472">Membrane</keyword>
<dbReference type="AlphaFoldDB" id="A0A183EEL6"/>
<dbReference type="OrthoDB" id="10641757at2759"/>
<evidence type="ECO:0000313" key="2">
    <source>
        <dbReference type="EMBL" id="VDN33784.1"/>
    </source>
</evidence>
<dbReference type="Proteomes" id="UP000271098">
    <property type="component" value="Unassembled WGS sequence"/>
</dbReference>